<dbReference type="PANTHER" id="PTHR43155:SF2">
    <property type="entry name" value="CYCLIC DI-GMP PHOSPHODIESTERASE PA4108"/>
    <property type="match status" value="1"/>
</dbReference>
<dbReference type="Pfam" id="PF01966">
    <property type="entry name" value="HD"/>
    <property type="match status" value="1"/>
</dbReference>
<reference evidence="2 3" key="1">
    <citation type="journal article" date="2017" name="Front. Microbiol.">
        <title>New Insights into the Diversity of the Genus Faecalibacterium.</title>
        <authorList>
            <person name="Benevides L."/>
            <person name="Burman S."/>
            <person name="Martin R."/>
            <person name="Robert V."/>
            <person name="Thomas M."/>
            <person name="Miquel S."/>
            <person name="Chain F."/>
            <person name="Sokol H."/>
            <person name="Bermudez-Humaran L.G."/>
            <person name="Morrison M."/>
            <person name="Langella P."/>
            <person name="Azevedo V.A."/>
            <person name="Chatel J.M."/>
            <person name="Soares S."/>
        </authorList>
    </citation>
    <scope>NUCLEOTIDE SEQUENCE [LARGE SCALE GENOMIC DNA]</scope>
    <source>
        <strain evidence="2 3">CNCM I 4575</strain>
    </source>
</reference>
<name>A0A2A7AP19_9FIRM</name>
<dbReference type="InterPro" id="IPR037522">
    <property type="entry name" value="HD_GYP_dom"/>
</dbReference>
<proteinExistence type="predicted"/>
<dbReference type="PROSITE" id="PS51832">
    <property type="entry name" value="HD_GYP"/>
    <property type="match status" value="1"/>
</dbReference>
<sequence length="614" mass="69830">METTYPEKCERYIQNLRRVRALSKPQFAPETAPEALLEEIQGNAVCSFGLMQENNALLNELVYVLDPKTLTDEEITNLEAFAGRLFNFGNSEDCGVAYKIHSLLLEAARFREDDRMIVKELYYNGITLHYLNVRDDDHGINLLESRIHAHFMEAASYISRYEEMDTETRQYIIRSLGNIRLTVSRQTKADCKRYLELFDLAMGIIESPYYQELDPDIPWQRFIYAMHMDQMTLMAYLRHHDDPVIAERMLKSATYVYEHQKANKGDESRLQNWRANYFYHAARYHAGKGTARAVVEDLLDMIDQTGARDYSPDGINRNLTGAAYIFYYETLMTEQERTELADRIAKEREAAHRYLDAMPSNEYPRVASFAIRELIIAQSDAKQFDAHTVLGSILLGHKPTEVHSTMVAHLTKALIRRLIDTDPAAVVGLKGCKNVAEVAARKAELLDTAYECGLYHDVGKSAVILNIDNNGRRLIDEEFQGIQTHPAIGCGLLQEAGCGKYMAPAALYHHRFYNGQGGYPKDVPPCPPEVKAIVDALSVADSLDAATDNIGRCYQMAKPFRTLVGELKAQSGTRYAPKVVALFDDKDFCAELAQRLDEKRKEVYLQAYHIGREK</sequence>
<evidence type="ECO:0000313" key="2">
    <source>
        <dbReference type="EMBL" id="PDX80856.1"/>
    </source>
</evidence>
<feature type="domain" description="HD-GYP" evidence="1">
    <location>
        <begin position="399"/>
        <end position="598"/>
    </location>
</feature>
<dbReference type="InterPro" id="IPR003607">
    <property type="entry name" value="HD/PDEase_dom"/>
</dbReference>
<dbReference type="CDD" id="cd00077">
    <property type="entry name" value="HDc"/>
    <property type="match status" value="1"/>
</dbReference>
<dbReference type="Gene3D" id="1.10.3210.10">
    <property type="entry name" value="Hypothetical protein af1432"/>
    <property type="match status" value="1"/>
</dbReference>
<protein>
    <recommendedName>
        <fullName evidence="1">HD-GYP domain-containing protein</fullName>
    </recommendedName>
</protein>
<accession>A0A2A7AP19</accession>
<gene>
    <name evidence="2" type="ORF">CGS58_10155</name>
</gene>
<dbReference type="RefSeq" id="WP_097839786.1">
    <property type="nucleotide sequence ID" value="NZ_NMTY01000024.1"/>
</dbReference>
<dbReference type="PANTHER" id="PTHR43155">
    <property type="entry name" value="CYCLIC DI-GMP PHOSPHODIESTERASE PA4108-RELATED"/>
    <property type="match status" value="1"/>
</dbReference>
<evidence type="ECO:0000313" key="3">
    <source>
        <dbReference type="Proteomes" id="UP000220005"/>
    </source>
</evidence>
<evidence type="ECO:0000259" key="1">
    <source>
        <dbReference type="PROSITE" id="PS51832"/>
    </source>
</evidence>
<dbReference type="AlphaFoldDB" id="A0A2A7AP19"/>
<dbReference type="Proteomes" id="UP000220005">
    <property type="component" value="Unassembled WGS sequence"/>
</dbReference>
<dbReference type="SUPFAM" id="SSF109604">
    <property type="entry name" value="HD-domain/PDEase-like"/>
    <property type="match status" value="1"/>
</dbReference>
<dbReference type="EMBL" id="NMTY01000024">
    <property type="protein sequence ID" value="PDX80856.1"/>
    <property type="molecule type" value="Genomic_DNA"/>
</dbReference>
<comment type="caution">
    <text evidence="2">The sequence shown here is derived from an EMBL/GenBank/DDBJ whole genome shotgun (WGS) entry which is preliminary data.</text>
</comment>
<dbReference type="InterPro" id="IPR006674">
    <property type="entry name" value="HD_domain"/>
</dbReference>
<organism evidence="2 3">
    <name type="scientific">Faecalibacterium prausnitzii</name>
    <dbReference type="NCBI Taxonomy" id="853"/>
    <lineage>
        <taxon>Bacteria</taxon>
        <taxon>Bacillati</taxon>
        <taxon>Bacillota</taxon>
        <taxon>Clostridia</taxon>
        <taxon>Eubacteriales</taxon>
        <taxon>Oscillospiraceae</taxon>
        <taxon>Faecalibacterium</taxon>
    </lineage>
</organism>